<dbReference type="RefSeq" id="WP_149564558.1">
    <property type="nucleotide sequence ID" value="NZ_AP018930.1"/>
</dbReference>
<keyword evidence="1" id="KW-0812">Transmembrane</keyword>
<dbReference type="InterPro" id="IPR009321">
    <property type="entry name" value="DUF973"/>
</dbReference>
<protein>
    <recommendedName>
        <fullName evidence="4">Archaeal Type IV pilin N-terminal domain-containing protein</fullName>
    </recommendedName>
</protein>
<evidence type="ECO:0000313" key="2">
    <source>
        <dbReference type="EMBL" id="BBG25599.1"/>
    </source>
</evidence>
<reference evidence="3" key="1">
    <citation type="submission" date="2018-09" db="EMBL/GenBank/DDBJ databases">
        <title>Complete Genome Sequencing of Sulfolobus sp. JCM 16834.</title>
        <authorList>
            <person name="Kato S."/>
            <person name="Itoh T."/>
            <person name="Ohkuma M."/>
        </authorList>
    </citation>
    <scope>NUCLEOTIDE SEQUENCE [LARGE SCALE GENOMIC DNA]</scope>
    <source>
        <strain evidence="3">IC-007</strain>
    </source>
</reference>
<evidence type="ECO:0000313" key="3">
    <source>
        <dbReference type="Proteomes" id="UP000325030"/>
    </source>
</evidence>
<sequence length="136" mass="13492">MKSLLIKSRKNRKGLSGAVTALILVIASVLIALIVVAFAFGFLSFGGAPTVQQSGAAYITNGGKDLSVVLTSTGNAVIDSVSVNGALESTGITLSAGTTSLNIALPTGATLNPGGTYTVTLGLSDGDSVAISATYQ</sequence>
<dbReference type="Proteomes" id="UP000325030">
    <property type="component" value="Chromosome"/>
</dbReference>
<dbReference type="Pfam" id="PF06157">
    <property type="entry name" value="DUF973"/>
    <property type="match status" value="1"/>
</dbReference>
<feature type="transmembrane region" description="Helical" evidence="1">
    <location>
        <begin position="21"/>
        <end position="43"/>
    </location>
</feature>
<proteinExistence type="predicted"/>
<evidence type="ECO:0008006" key="4">
    <source>
        <dbReference type="Google" id="ProtNLM"/>
    </source>
</evidence>
<accession>A0A510DZK3</accession>
<name>A0A510DZK3_9CREN</name>
<dbReference type="GeneID" id="41716625"/>
<keyword evidence="1" id="KW-0472">Membrane</keyword>
<evidence type="ECO:0000256" key="1">
    <source>
        <dbReference type="SAM" id="Phobius"/>
    </source>
</evidence>
<dbReference type="EMBL" id="AP018930">
    <property type="protein sequence ID" value="BBG25599.1"/>
    <property type="molecule type" value="Genomic_DNA"/>
</dbReference>
<organism evidence="2 3">
    <name type="scientific">Sulfuracidifex tepidarius</name>
    <dbReference type="NCBI Taxonomy" id="1294262"/>
    <lineage>
        <taxon>Archaea</taxon>
        <taxon>Thermoproteota</taxon>
        <taxon>Thermoprotei</taxon>
        <taxon>Sulfolobales</taxon>
        <taxon>Sulfolobaceae</taxon>
        <taxon>Sulfuracidifex</taxon>
    </lineage>
</organism>
<dbReference type="AlphaFoldDB" id="A0A510DZK3"/>
<keyword evidence="1" id="KW-1133">Transmembrane helix</keyword>
<gene>
    <name evidence="2" type="ORF">IC007_0104</name>
</gene>